<sequence>MDIAHPFLYSTHSVLLRRRTFMNSVADCSSVGKGLTAGMSGLALYDIMEFIDKTCTRSERPLHETFVLRAVSENLIRLSVGTSSALTEWPTPVMSLR</sequence>
<keyword evidence="2" id="KW-1185">Reference proteome</keyword>
<comment type="caution">
    <text evidence="1">The sequence shown here is derived from an EMBL/GenBank/DDBJ whole genome shotgun (WGS) entry which is preliminary data.</text>
</comment>
<dbReference type="EMBL" id="JASNQZ010000011">
    <property type="protein sequence ID" value="KAL0950773.1"/>
    <property type="molecule type" value="Genomic_DNA"/>
</dbReference>
<gene>
    <name evidence="1" type="ORF">HGRIS_007541</name>
</gene>
<protein>
    <submittedName>
        <fullName evidence="1">Uncharacterized protein</fullName>
    </submittedName>
</protein>
<proteinExistence type="predicted"/>
<organism evidence="1 2">
    <name type="scientific">Hohenbuehelia grisea</name>
    <dbReference type="NCBI Taxonomy" id="104357"/>
    <lineage>
        <taxon>Eukaryota</taxon>
        <taxon>Fungi</taxon>
        <taxon>Dikarya</taxon>
        <taxon>Basidiomycota</taxon>
        <taxon>Agaricomycotina</taxon>
        <taxon>Agaricomycetes</taxon>
        <taxon>Agaricomycetidae</taxon>
        <taxon>Agaricales</taxon>
        <taxon>Pleurotineae</taxon>
        <taxon>Pleurotaceae</taxon>
        <taxon>Hohenbuehelia</taxon>
    </lineage>
</organism>
<reference evidence="2" key="1">
    <citation type="submission" date="2024-06" db="EMBL/GenBank/DDBJ databases">
        <title>Multi-omics analyses provide insights into the biosynthesis of the anticancer antibiotic pleurotin in Hohenbuehelia grisea.</title>
        <authorList>
            <person name="Weaver J.A."/>
            <person name="Alberti F."/>
        </authorList>
    </citation>
    <scope>NUCLEOTIDE SEQUENCE [LARGE SCALE GENOMIC DNA]</scope>
    <source>
        <strain evidence="2">T-177</strain>
    </source>
</reference>
<evidence type="ECO:0000313" key="1">
    <source>
        <dbReference type="EMBL" id="KAL0950773.1"/>
    </source>
</evidence>
<dbReference type="Proteomes" id="UP001556367">
    <property type="component" value="Unassembled WGS sequence"/>
</dbReference>
<name>A0ABR3J5J7_9AGAR</name>
<accession>A0ABR3J5J7</accession>
<evidence type="ECO:0000313" key="2">
    <source>
        <dbReference type="Proteomes" id="UP001556367"/>
    </source>
</evidence>